<accession>A0A1E3VKF5</accession>
<gene>
    <name evidence="3" type="ORF">AUC70_10480</name>
</gene>
<name>A0A1E3VKF5_9HYPH</name>
<reference evidence="3 4" key="1">
    <citation type="journal article" date="2016" name="Environ. Microbiol.">
        <title>New Methyloceanibacter diversity from North Sea sediments includes methanotroph containing solely the soluble methane monooxygenase.</title>
        <authorList>
            <person name="Vekeman B."/>
            <person name="Kerckhof F.M."/>
            <person name="Cremers G."/>
            <person name="de Vos P."/>
            <person name="Vandamme P."/>
            <person name="Boon N."/>
            <person name="Op den Camp H.J."/>
            <person name="Heylen K."/>
        </authorList>
    </citation>
    <scope>NUCLEOTIDE SEQUENCE [LARGE SCALE GENOMIC DNA]</scope>
    <source>
        <strain evidence="3 4">R-67176</strain>
    </source>
</reference>
<evidence type="ECO:0000313" key="3">
    <source>
        <dbReference type="EMBL" id="ODR94005.1"/>
    </source>
</evidence>
<evidence type="ECO:0000256" key="1">
    <source>
        <dbReference type="SAM" id="MobiDB-lite"/>
    </source>
</evidence>
<feature type="region of interest" description="Disordered" evidence="1">
    <location>
        <begin position="1"/>
        <end position="39"/>
    </location>
</feature>
<evidence type="ECO:0000313" key="4">
    <source>
        <dbReference type="Proteomes" id="UP000094172"/>
    </source>
</evidence>
<dbReference type="Proteomes" id="UP000094172">
    <property type="component" value="Unassembled WGS sequence"/>
</dbReference>
<feature type="compositionally biased region" description="Basic and acidic residues" evidence="1">
    <location>
        <begin position="1"/>
        <end position="14"/>
    </location>
</feature>
<dbReference type="Pfam" id="PF18557">
    <property type="entry name" value="NepR"/>
    <property type="match status" value="1"/>
</dbReference>
<dbReference type="AlphaFoldDB" id="A0A1E3VKF5"/>
<organism evidence="3 4">
    <name type="scientific">Methyloceanibacter stevinii</name>
    <dbReference type="NCBI Taxonomy" id="1774970"/>
    <lineage>
        <taxon>Bacteria</taxon>
        <taxon>Pseudomonadati</taxon>
        <taxon>Pseudomonadota</taxon>
        <taxon>Alphaproteobacteria</taxon>
        <taxon>Hyphomicrobiales</taxon>
        <taxon>Hyphomicrobiaceae</taxon>
        <taxon>Methyloceanibacter</taxon>
    </lineage>
</organism>
<dbReference type="EMBL" id="LPWE01000013">
    <property type="protein sequence ID" value="ODR94005.1"/>
    <property type="molecule type" value="Genomic_DNA"/>
</dbReference>
<protein>
    <recommendedName>
        <fullName evidence="2">Anti-sigma factor NepR domain-containing protein</fullName>
    </recommendedName>
</protein>
<feature type="domain" description="Anti-sigma factor NepR" evidence="2">
    <location>
        <begin position="44"/>
        <end position="77"/>
    </location>
</feature>
<dbReference type="STRING" id="1774970.AUC70_10480"/>
<dbReference type="InterPro" id="IPR041649">
    <property type="entry name" value="NepR"/>
</dbReference>
<keyword evidence="4" id="KW-1185">Reference proteome</keyword>
<sequence length="80" mass="8830">MTEDDKDKAQRRMSVDASKSTQRPDDGIVEPAAQPDASMSPALQAHIGRQVRAMFDSVAEEPVPEHLLRLLKDLDDSGEK</sequence>
<evidence type="ECO:0000259" key="2">
    <source>
        <dbReference type="Pfam" id="PF18557"/>
    </source>
</evidence>
<proteinExistence type="predicted"/>
<dbReference type="RefSeq" id="WP_069445352.1">
    <property type="nucleotide sequence ID" value="NZ_LPWE01000013.1"/>
</dbReference>
<comment type="caution">
    <text evidence="3">The sequence shown here is derived from an EMBL/GenBank/DDBJ whole genome shotgun (WGS) entry which is preliminary data.</text>
</comment>